<name>A0A9P1BH63_9DINO</name>
<evidence type="ECO:0000313" key="3">
    <source>
        <dbReference type="Proteomes" id="UP001152797"/>
    </source>
</evidence>
<accession>A0A9P1BH63</accession>
<organism evidence="1">
    <name type="scientific">Cladocopium goreaui</name>
    <dbReference type="NCBI Taxonomy" id="2562237"/>
    <lineage>
        <taxon>Eukaryota</taxon>
        <taxon>Sar</taxon>
        <taxon>Alveolata</taxon>
        <taxon>Dinophyceae</taxon>
        <taxon>Suessiales</taxon>
        <taxon>Symbiodiniaceae</taxon>
        <taxon>Cladocopium</taxon>
    </lineage>
</organism>
<feature type="non-terminal residue" evidence="1">
    <location>
        <position position="53"/>
    </location>
</feature>
<dbReference type="EMBL" id="CAMXCT020000072">
    <property type="protein sequence ID" value="CAL1126779.1"/>
    <property type="molecule type" value="Genomic_DNA"/>
</dbReference>
<reference evidence="2 3" key="2">
    <citation type="submission" date="2024-05" db="EMBL/GenBank/DDBJ databases">
        <authorList>
            <person name="Chen Y."/>
            <person name="Shah S."/>
            <person name="Dougan E. K."/>
            <person name="Thang M."/>
            <person name="Chan C."/>
        </authorList>
    </citation>
    <scope>NUCLEOTIDE SEQUENCE [LARGE SCALE GENOMIC DNA]</scope>
</reference>
<protein>
    <submittedName>
        <fullName evidence="2">Sugar phosphate transporter domain-containing protein</fullName>
    </submittedName>
</protein>
<sequence length="53" mass="5611">HRNEFLQRAARGAHHFDRGLLASHAGARHLGCEVRLAADGPAGLSTPLRGTKG</sequence>
<feature type="non-terminal residue" evidence="1">
    <location>
        <position position="1"/>
    </location>
</feature>
<evidence type="ECO:0000313" key="2">
    <source>
        <dbReference type="EMBL" id="CAL4760716.1"/>
    </source>
</evidence>
<proteinExistence type="predicted"/>
<gene>
    <name evidence="1" type="ORF">C1SCF055_LOCUS1912</name>
</gene>
<comment type="caution">
    <text evidence="1">The sequence shown here is derived from an EMBL/GenBank/DDBJ whole genome shotgun (WGS) entry which is preliminary data.</text>
</comment>
<dbReference type="Proteomes" id="UP001152797">
    <property type="component" value="Unassembled WGS sequence"/>
</dbReference>
<dbReference type="EMBL" id="CAMXCT030000072">
    <property type="protein sequence ID" value="CAL4760716.1"/>
    <property type="molecule type" value="Genomic_DNA"/>
</dbReference>
<evidence type="ECO:0000313" key="1">
    <source>
        <dbReference type="EMBL" id="CAI3973404.1"/>
    </source>
</evidence>
<reference evidence="1" key="1">
    <citation type="submission" date="2022-10" db="EMBL/GenBank/DDBJ databases">
        <authorList>
            <person name="Chen Y."/>
            <person name="Dougan E. K."/>
            <person name="Chan C."/>
            <person name="Rhodes N."/>
            <person name="Thang M."/>
        </authorList>
    </citation>
    <scope>NUCLEOTIDE SEQUENCE</scope>
</reference>
<dbReference type="EMBL" id="CAMXCT010000072">
    <property type="protein sequence ID" value="CAI3973404.1"/>
    <property type="molecule type" value="Genomic_DNA"/>
</dbReference>
<dbReference type="AlphaFoldDB" id="A0A9P1BH63"/>
<keyword evidence="3" id="KW-1185">Reference proteome</keyword>